<evidence type="ECO:0000256" key="4">
    <source>
        <dbReference type="SAM" id="SignalP"/>
    </source>
</evidence>
<evidence type="ECO:0000259" key="5">
    <source>
        <dbReference type="Pfam" id="PF09084"/>
    </source>
</evidence>
<dbReference type="PANTHER" id="PTHR30024">
    <property type="entry name" value="ALIPHATIC SULFONATES-BINDING PROTEIN-RELATED"/>
    <property type="match status" value="1"/>
</dbReference>
<name>A0ABY8XD95_9PSEU</name>
<evidence type="ECO:0000313" key="6">
    <source>
        <dbReference type="EMBL" id="WIV53798.1"/>
    </source>
</evidence>
<feature type="signal peptide" evidence="4">
    <location>
        <begin position="1"/>
        <end position="23"/>
    </location>
</feature>
<evidence type="ECO:0000256" key="1">
    <source>
        <dbReference type="ARBA" id="ARBA00004418"/>
    </source>
</evidence>
<evidence type="ECO:0000256" key="2">
    <source>
        <dbReference type="ARBA" id="ARBA00010742"/>
    </source>
</evidence>
<feature type="chain" id="PRO_5045190618" evidence="4">
    <location>
        <begin position="24"/>
        <end position="322"/>
    </location>
</feature>
<dbReference type="PANTHER" id="PTHR30024:SF47">
    <property type="entry name" value="TAURINE-BINDING PERIPLASMIC PROTEIN"/>
    <property type="match status" value="1"/>
</dbReference>
<dbReference type="RefSeq" id="WP_285450278.1">
    <property type="nucleotide sequence ID" value="NZ_CP127173.1"/>
</dbReference>
<dbReference type="Gene3D" id="3.40.190.10">
    <property type="entry name" value="Periplasmic binding protein-like II"/>
    <property type="match status" value="2"/>
</dbReference>
<dbReference type="InterPro" id="IPR015168">
    <property type="entry name" value="SsuA/THI5"/>
</dbReference>
<keyword evidence="7" id="KW-1185">Reference proteome</keyword>
<protein>
    <submittedName>
        <fullName evidence="6">ABC transporter substrate-binding protein</fullName>
    </submittedName>
</protein>
<dbReference type="SUPFAM" id="SSF53850">
    <property type="entry name" value="Periplasmic binding protein-like II"/>
    <property type="match status" value="1"/>
</dbReference>
<feature type="domain" description="SsuA/THI5-like" evidence="5">
    <location>
        <begin position="51"/>
        <end position="253"/>
    </location>
</feature>
<sequence>MKIFLAAASLVLGLTACSGAAGAGGTVTADSNGALPVTIGYTALGAGYSDLYTAQDYGIFAKHGLNVKLNRLNDSSQLVAGLASNSVQIGVGVAADTAAAIMKGADLKYVAMSEPHYNLEMWASPDVKSVAELKGKKVAITSPGSESDFGLTALLEANGLKREDVTAVFVKGVPAEVAALGSGAVSAILTQPPNGTESREKGAHRLAALSNMPFPLGAYTVQSKYLQNNREVVKRFVAAEAEALQYIRSHKDETVKSIQKYSGVKSTELASYAYDFFLDVWAKTPVVDEKVIKQAFDEAAENAKTTPPSDIAKYIDNSLATS</sequence>
<dbReference type="PROSITE" id="PS51257">
    <property type="entry name" value="PROKAR_LIPOPROTEIN"/>
    <property type="match status" value="1"/>
</dbReference>
<reference evidence="6 7" key="1">
    <citation type="submission" date="2023-06" db="EMBL/GenBank/DDBJ databases">
        <authorList>
            <person name="Oyuntsetseg B."/>
            <person name="Kim S.B."/>
        </authorList>
    </citation>
    <scope>NUCLEOTIDE SEQUENCE [LARGE SCALE GENOMIC DNA]</scope>
    <source>
        <strain evidence="6 7">2-2</strain>
    </source>
</reference>
<accession>A0ABY8XD95</accession>
<dbReference type="EMBL" id="CP127173">
    <property type="protein sequence ID" value="WIV53798.1"/>
    <property type="molecule type" value="Genomic_DNA"/>
</dbReference>
<comment type="subcellular location">
    <subcellularLocation>
        <location evidence="1">Periplasm</location>
    </subcellularLocation>
</comment>
<proteinExistence type="inferred from homology"/>
<evidence type="ECO:0000313" key="7">
    <source>
        <dbReference type="Proteomes" id="UP001227101"/>
    </source>
</evidence>
<evidence type="ECO:0000256" key="3">
    <source>
        <dbReference type="ARBA" id="ARBA00022729"/>
    </source>
</evidence>
<dbReference type="Proteomes" id="UP001227101">
    <property type="component" value="Chromosome"/>
</dbReference>
<gene>
    <name evidence="6" type="ORF">QP939_33600</name>
</gene>
<comment type="similarity">
    <text evidence="2">Belongs to the bacterial solute-binding protein SsuA/TauA family.</text>
</comment>
<keyword evidence="3 4" id="KW-0732">Signal</keyword>
<dbReference type="Pfam" id="PF09084">
    <property type="entry name" value="NMT1"/>
    <property type="match status" value="1"/>
</dbReference>
<organism evidence="6 7">
    <name type="scientific">Amycolatopsis nalaikhensis</name>
    <dbReference type="NCBI Taxonomy" id="715472"/>
    <lineage>
        <taxon>Bacteria</taxon>
        <taxon>Bacillati</taxon>
        <taxon>Actinomycetota</taxon>
        <taxon>Actinomycetes</taxon>
        <taxon>Pseudonocardiales</taxon>
        <taxon>Pseudonocardiaceae</taxon>
        <taxon>Amycolatopsis</taxon>
    </lineage>
</organism>